<dbReference type="Gene3D" id="1.10.490.10">
    <property type="entry name" value="Globins"/>
    <property type="match status" value="1"/>
</dbReference>
<dbReference type="Pfam" id="PF00042">
    <property type="entry name" value="Globin"/>
    <property type="match status" value="1"/>
</dbReference>
<dbReference type="EMBL" id="CAIIXF020000001">
    <property type="protein sequence ID" value="CAH1773525.1"/>
    <property type="molecule type" value="Genomic_DNA"/>
</dbReference>
<dbReference type="GO" id="GO:0005506">
    <property type="term" value="F:iron ion binding"/>
    <property type="evidence" value="ECO:0007669"/>
    <property type="project" value="InterPro"/>
</dbReference>
<evidence type="ECO:0000256" key="8">
    <source>
        <dbReference type="RuleBase" id="RU000356"/>
    </source>
</evidence>
<evidence type="ECO:0000313" key="11">
    <source>
        <dbReference type="EMBL" id="CAH1773525.1"/>
    </source>
</evidence>
<dbReference type="InterPro" id="IPR044399">
    <property type="entry name" value="Mb-like_M"/>
</dbReference>
<name>A0A8S4MY71_OWEFU</name>
<dbReference type="InterPro" id="IPR014610">
    <property type="entry name" value="Haemoglobin_extracell"/>
</dbReference>
<evidence type="ECO:0000256" key="7">
    <source>
        <dbReference type="PIRSR" id="PIRSR036517-2"/>
    </source>
</evidence>
<evidence type="ECO:0000256" key="6">
    <source>
        <dbReference type="PIRSR" id="PIRSR036517-1"/>
    </source>
</evidence>
<dbReference type="SUPFAM" id="SSF46458">
    <property type="entry name" value="Globin-like"/>
    <property type="match status" value="1"/>
</dbReference>
<evidence type="ECO:0000256" key="3">
    <source>
        <dbReference type="ARBA" id="ARBA00022621"/>
    </source>
</evidence>
<keyword evidence="7" id="KW-1015">Disulfide bond</keyword>
<keyword evidence="4 6" id="KW-0479">Metal-binding</keyword>
<feature type="chain" id="PRO_5035740416" description="Globin domain-containing protein" evidence="9">
    <location>
        <begin position="22"/>
        <end position="167"/>
    </location>
</feature>
<evidence type="ECO:0000256" key="5">
    <source>
        <dbReference type="ARBA" id="ARBA00023004"/>
    </source>
</evidence>
<gene>
    <name evidence="11" type="ORF">OFUS_LOCUS1112</name>
</gene>
<dbReference type="InterPro" id="IPR009050">
    <property type="entry name" value="Globin-like_sf"/>
</dbReference>
<evidence type="ECO:0000256" key="4">
    <source>
        <dbReference type="ARBA" id="ARBA00022723"/>
    </source>
</evidence>
<dbReference type="CDD" id="cd01040">
    <property type="entry name" value="Mb-like"/>
    <property type="match status" value="1"/>
</dbReference>
<feature type="domain" description="Globin" evidence="10">
    <location>
        <begin position="22"/>
        <end position="167"/>
    </location>
</feature>
<evidence type="ECO:0000256" key="9">
    <source>
        <dbReference type="SAM" id="SignalP"/>
    </source>
</evidence>
<dbReference type="InterPro" id="IPR000971">
    <property type="entry name" value="Globin"/>
</dbReference>
<dbReference type="GO" id="GO:0005344">
    <property type="term" value="F:oxygen carrier activity"/>
    <property type="evidence" value="ECO:0007669"/>
    <property type="project" value="UniProtKB-KW"/>
</dbReference>
<dbReference type="GO" id="GO:0019825">
    <property type="term" value="F:oxygen binding"/>
    <property type="evidence" value="ECO:0007669"/>
    <property type="project" value="InterPro"/>
</dbReference>
<reference evidence="11" key="1">
    <citation type="submission" date="2022-03" db="EMBL/GenBank/DDBJ databases">
        <authorList>
            <person name="Martin C."/>
        </authorList>
    </citation>
    <scope>NUCLEOTIDE SEQUENCE</scope>
</reference>
<organism evidence="11 12">
    <name type="scientific">Owenia fusiformis</name>
    <name type="common">Polychaete worm</name>
    <dbReference type="NCBI Taxonomy" id="6347"/>
    <lineage>
        <taxon>Eukaryota</taxon>
        <taxon>Metazoa</taxon>
        <taxon>Spiralia</taxon>
        <taxon>Lophotrochozoa</taxon>
        <taxon>Annelida</taxon>
        <taxon>Polychaeta</taxon>
        <taxon>Sedentaria</taxon>
        <taxon>Canalipalpata</taxon>
        <taxon>Sabellida</taxon>
        <taxon>Oweniida</taxon>
        <taxon>Oweniidae</taxon>
        <taxon>Owenia</taxon>
    </lineage>
</organism>
<feature type="non-terminal residue" evidence="11">
    <location>
        <position position="167"/>
    </location>
</feature>
<feature type="disulfide bond" evidence="7">
    <location>
        <begin position="23"/>
        <end position="154"/>
    </location>
</feature>
<accession>A0A8S4MY71</accession>
<dbReference type="SMR" id="A0A8S4MY71"/>
<keyword evidence="2 6" id="KW-0349">Heme</keyword>
<dbReference type="AlphaFoldDB" id="A0A8S4MY71"/>
<evidence type="ECO:0000256" key="2">
    <source>
        <dbReference type="ARBA" id="ARBA00022617"/>
    </source>
</evidence>
<sequence length="167" mass="18647">GTMKVLAILACIVVGAAVVHGACDELHKYKVQAQWAQIYTNEGATTRTTICKAAFRALFKIEPATRALFSKFDSQDTNSPKFQAHCVRVLGGLGQLFSLLGEPKIFESQLDHLSQYHAKIPNLQIVYFEQLGQALEEIFKRSIEDYDNEAFADCYIDIVKGMTSRIV</sequence>
<keyword evidence="9" id="KW-0732">Signal</keyword>
<dbReference type="OrthoDB" id="8751793at2759"/>
<evidence type="ECO:0000259" key="10">
    <source>
        <dbReference type="PROSITE" id="PS01033"/>
    </source>
</evidence>
<comment type="caution">
    <text evidence="11">The sequence shown here is derived from an EMBL/GenBank/DDBJ whole genome shotgun (WGS) entry which is preliminary data.</text>
</comment>
<keyword evidence="5 6" id="KW-0408">Iron</keyword>
<feature type="binding site" description="proximal binding residue" evidence="6">
    <location>
        <position position="117"/>
    </location>
    <ligand>
        <name>heme b</name>
        <dbReference type="ChEBI" id="CHEBI:60344"/>
    </ligand>
    <ligandPart>
        <name>Fe</name>
        <dbReference type="ChEBI" id="CHEBI:18248"/>
    </ligandPart>
</feature>
<keyword evidence="1 8" id="KW-0813">Transport</keyword>
<feature type="signal peptide" evidence="9">
    <location>
        <begin position="1"/>
        <end position="21"/>
    </location>
</feature>
<keyword evidence="12" id="KW-1185">Reference proteome</keyword>
<dbReference type="PIRSF" id="PIRSF036517">
    <property type="entry name" value="Ext_hemo"/>
    <property type="match status" value="1"/>
</dbReference>
<comment type="similarity">
    <text evidence="8">Belongs to the globin family.</text>
</comment>
<keyword evidence="3 8" id="KW-0561">Oxygen transport</keyword>
<dbReference type="GO" id="GO:0020037">
    <property type="term" value="F:heme binding"/>
    <property type="evidence" value="ECO:0007669"/>
    <property type="project" value="InterPro"/>
</dbReference>
<evidence type="ECO:0000256" key="1">
    <source>
        <dbReference type="ARBA" id="ARBA00022448"/>
    </source>
</evidence>
<dbReference type="GO" id="GO:0005833">
    <property type="term" value="C:hemoglobin complex"/>
    <property type="evidence" value="ECO:0007669"/>
    <property type="project" value="InterPro"/>
</dbReference>
<dbReference type="Proteomes" id="UP000749559">
    <property type="component" value="Unassembled WGS sequence"/>
</dbReference>
<dbReference type="PROSITE" id="PS01033">
    <property type="entry name" value="GLOBIN"/>
    <property type="match status" value="1"/>
</dbReference>
<protein>
    <recommendedName>
        <fullName evidence="10">Globin domain-containing protein</fullName>
    </recommendedName>
</protein>
<proteinExistence type="inferred from homology"/>
<dbReference type="InterPro" id="IPR012292">
    <property type="entry name" value="Globin/Proto"/>
</dbReference>
<dbReference type="GO" id="GO:0005576">
    <property type="term" value="C:extracellular region"/>
    <property type="evidence" value="ECO:0007669"/>
    <property type="project" value="InterPro"/>
</dbReference>
<evidence type="ECO:0000313" key="12">
    <source>
        <dbReference type="Proteomes" id="UP000749559"/>
    </source>
</evidence>